<gene>
    <name evidence="1" type="ORF">BX591_12566</name>
</gene>
<sequence length="68" mass="7723">MHTCPLLRASMKSRTSVKYRTPLNRAQAQTNARRWLALSLGLLGWLGWHALRDVLNAIPDSNDDFGLF</sequence>
<accession>A0A329BSQ1</accession>
<protein>
    <submittedName>
        <fullName evidence="1">Uncharacterized protein</fullName>
    </submittedName>
</protein>
<name>A0A329BSQ1_9BURK</name>
<reference evidence="1 2" key="1">
    <citation type="submission" date="2018-06" db="EMBL/GenBank/DDBJ databases">
        <title>Genomic Encyclopedia of Type Strains, Phase III (KMG-III): the genomes of soil and plant-associated and newly described type strains.</title>
        <authorList>
            <person name="Whitman W."/>
        </authorList>
    </citation>
    <scope>NUCLEOTIDE SEQUENCE [LARGE SCALE GENOMIC DNA]</scope>
    <source>
        <strain evidence="1 2">LMG 23644</strain>
    </source>
</reference>
<organism evidence="1 2">
    <name type="scientific">Paraburkholderia bryophila</name>
    <dbReference type="NCBI Taxonomy" id="420952"/>
    <lineage>
        <taxon>Bacteria</taxon>
        <taxon>Pseudomonadati</taxon>
        <taxon>Pseudomonadota</taxon>
        <taxon>Betaproteobacteria</taxon>
        <taxon>Burkholderiales</taxon>
        <taxon>Burkholderiaceae</taxon>
        <taxon>Paraburkholderia</taxon>
    </lineage>
</organism>
<evidence type="ECO:0000313" key="1">
    <source>
        <dbReference type="EMBL" id="RAS22124.1"/>
    </source>
</evidence>
<comment type="caution">
    <text evidence="1">The sequence shown here is derived from an EMBL/GenBank/DDBJ whole genome shotgun (WGS) entry which is preliminary data.</text>
</comment>
<dbReference type="Proteomes" id="UP000248918">
    <property type="component" value="Unassembled WGS sequence"/>
</dbReference>
<evidence type="ECO:0000313" key="2">
    <source>
        <dbReference type="Proteomes" id="UP000248918"/>
    </source>
</evidence>
<dbReference type="EMBL" id="QLTK01000025">
    <property type="protein sequence ID" value="RAS22124.1"/>
    <property type="molecule type" value="Genomic_DNA"/>
</dbReference>
<proteinExistence type="predicted"/>
<dbReference type="RefSeq" id="WP_167444626.1">
    <property type="nucleotide sequence ID" value="NZ_CP099395.1"/>
</dbReference>
<dbReference type="AlphaFoldDB" id="A0A329BSQ1"/>